<gene>
    <name evidence="7" type="ORF">OAUR00152_LOCUS25049</name>
</gene>
<feature type="domain" description="Calcium/calmodulin-dependent protein kinase II association-domain" evidence="6">
    <location>
        <begin position="491"/>
        <end position="547"/>
    </location>
</feature>
<feature type="signal peptide" evidence="5">
    <location>
        <begin position="1"/>
        <end position="21"/>
    </location>
</feature>
<dbReference type="GO" id="GO:0005516">
    <property type="term" value="F:calmodulin binding"/>
    <property type="evidence" value="ECO:0007669"/>
    <property type="project" value="InterPro"/>
</dbReference>
<feature type="chain" id="PRO_5031213212" description="Calcium/calmodulin-dependent protein kinase II association-domain domain-containing protein" evidence="5">
    <location>
        <begin position="22"/>
        <end position="549"/>
    </location>
</feature>
<keyword evidence="1 4" id="KW-0808">Transferase</keyword>
<evidence type="ECO:0000256" key="5">
    <source>
        <dbReference type="SAM" id="SignalP"/>
    </source>
</evidence>
<dbReference type="Pfam" id="PF08332">
    <property type="entry name" value="CaMKII_AD"/>
    <property type="match status" value="1"/>
</dbReference>
<dbReference type="SUPFAM" id="SSF54427">
    <property type="entry name" value="NTF2-like"/>
    <property type="match status" value="1"/>
</dbReference>
<reference evidence="7" key="1">
    <citation type="submission" date="2021-01" db="EMBL/GenBank/DDBJ databases">
        <authorList>
            <person name="Corre E."/>
            <person name="Pelletier E."/>
            <person name="Niang G."/>
            <person name="Scheremetjew M."/>
            <person name="Finn R."/>
            <person name="Kale V."/>
            <person name="Holt S."/>
            <person name="Cochrane G."/>
            <person name="Meng A."/>
            <person name="Brown T."/>
            <person name="Cohen L."/>
        </authorList>
    </citation>
    <scope>NUCLEOTIDE SEQUENCE</scope>
    <source>
        <strain evidence="7">Isolate 1302-5</strain>
    </source>
</reference>
<protein>
    <recommendedName>
        <fullName evidence="6">Calcium/calmodulin-dependent protein kinase II association-domain domain-containing protein</fullName>
    </recommendedName>
</protein>
<sequence length="549" mass="58804">MRLSSLCLSALVATTTFRGGAVVVGGRGFVAAFAASSSTRAGGGAPRCPTAIWAPGGGGGGKASSVRAFVVDGRLRAGGLGTSSTSIPSRGGGFLGGPPVLRASTQESTDLSVEEENVEAKAKASAADDDNVDDDDEELRAEILSAAHSSSSITGPHTSISSFGGLSYVDTSLLDASVPKRHRVVFVLGGPGAGKGTQSDRIVDSYKCVHLSVGELLRAERQRGDDSPHADLIEDALVNGNIVPVEISLELLRNAMDDAAVAPHASDLKKYGSRIFLVDGFPRNFDNLSGWTANMPDAASAIGVLCYDCPQDVLEQRILTRAETSGRSDDNLESARKRFRTFREQTVPVVRALEEVERAQVKDEEEENGGMSKMRVYRIAAEGTVDQVWDLTKGAMDKFVRDDVLTASERLIDAVNDMDLESYGALCDSNLLADDDEEDESSASKGGGEVADEADRMEKIFYEYEAARVDVGPDGPTDAIRTPTLTQTNVIENAEVAVQDGTHATVSYDRIMKLSVEGQEMESSVRETRVWEHQERGWACVHFYRTPLE</sequence>
<evidence type="ECO:0000256" key="4">
    <source>
        <dbReference type="RuleBase" id="RU003330"/>
    </source>
</evidence>
<dbReference type="Pfam" id="PF00406">
    <property type="entry name" value="ADK"/>
    <property type="match status" value="1"/>
</dbReference>
<dbReference type="GO" id="GO:0005524">
    <property type="term" value="F:ATP binding"/>
    <property type="evidence" value="ECO:0007669"/>
    <property type="project" value="InterPro"/>
</dbReference>
<evidence type="ECO:0000256" key="3">
    <source>
        <dbReference type="ARBA" id="ARBA00022777"/>
    </source>
</evidence>
<evidence type="ECO:0000256" key="2">
    <source>
        <dbReference type="ARBA" id="ARBA00022741"/>
    </source>
</evidence>
<evidence type="ECO:0000313" key="7">
    <source>
        <dbReference type="EMBL" id="CAE2257811.1"/>
    </source>
</evidence>
<dbReference type="PRINTS" id="PR00094">
    <property type="entry name" value="ADENYLTKNASE"/>
</dbReference>
<comment type="similarity">
    <text evidence="4">Belongs to the adenylate kinase family.</text>
</comment>
<accession>A0A7S4JAV3</accession>
<dbReference type="PANTHER" id="PTHR23359">
    <property type="entry name" value="NUCLEOTIDE KINASE"/>
    <property type="match status" value="1"/>
</dbReference>
<name>A0A7S4JAV3_9STRA</name>
<dbReference type="Gene3D" id="3.40.50.300">
    <property type="entry name" value="P-loop containing nucleotide triphosphate hydrolases"/>
    <property type="match status" value="1"/>
</dbReference>
<dbReference type="PROSITE" id="PS00113">
    <property type="entry name" value="ADENYLATE_KINASE"/>
    <property type="match status" value="1"/>
</dbReference>
<dbReference type="InterPro" id="IPR027417">
    <property type="entry name" value="P-loop_NTPase"/>
</dbReference>
<dbReference type="SUPFAM" id="SSF52540">
    <property type="entry name" value="P-loop containing nucleoside triphosphate hydrolases"/>
    <property type="match status" value="1"/>
</dbReference>
<dbReference type="EMBL" id="HBKQ01036385">
    <property type="protein sequence ID" value="CAE2257811.1"/>
    <property type="molecule type" value="Transcribed_RNA"/>
</dbReference>
<proteinExistence type="inferred from homology"/>
<keyword evidence="2" id="KW-0547">Nucleotide-binding</keyword>
<evidence type="ECO:0000256" key="1">
    <source>
        <dbReference type="ARBA" id="ARBA00022679"/>
    </source>
</evidence>
<dbReference type="HAMAP" id="MF_00235">
    <property type="entry name" value="Adenylate_kinase_Adk"/>
    <property type="match status" value="1"/>
</dbReference>
<dbReference type="CDD" id="cd01428">
    <property type="entry name" value="ADK"/>
    <property type="match status" value="1"/>
</dbReference>
<dbReference type="GO" id="GO:0004683">
    <property type="term" value="F:calcium/calmodulin-dependent protein kinase activity"/>
    <property type="evidence" value="ECO:0007669"/>
    <property type="project" value="InterPro"/>
</dbReference>
<keyword evidence="3 4" id="KW-0418">Kinase</keyword>
<dbReference type="InterPro" id="IPR013543">
    <property type="entry name" value="Ca/CaM-dep_prot_kinase-assoc"/>
</dbReference>
<evidence type="ECO:0000259" key="6">
    <source>
        <dbReference type="Pfam" id="PF08332"/>
    </source>
</evidence>
<dbReference type="InterPro" id="IPR032710">
    <property type="entry name" value="NTF2-like_dom_sf"/>
</dbReference>
<organism evidence="7">
    <name type="scientific">Odontella aurita</name>
    <dbReference type="NCBI Taxonomy" id="265563"/>
    <lineage>
        <taxon>Eukaryota</taxon>
        <taxon>Sar</taxon>
        <taxon>Stramenopiles</taxon>
        <taxon>Ochrophyta</taxon>
        <taxon>Bacillariophyta</taxon>
        <taxon>Mediophyceae</taxon>
        <taxon>Biddulphiophycidae</taxon>
        <taxon>Eupodiscales</taxon>
        <taxon>Odontellaceae</taxon>
        <taxon>Odontella</taxon>
    </lineage>
</organism>
<dbReference type="AlphaFoldDB" id="A0A7S4JAV3"/>
<dbReference type="GO" id="GO:0019205">
    <property type="term" value="F:nucleobase-containing compound kinase activity"/>
    <property type="evidence" value="ECO:0007669"/>
    <property type="project" value="InterPro"/>
</dbReference>
<dbReference type="Gene3D" id="3.10.450.50">
    <property type="match status" value="1"/>
</dbReference>
<dbReference type="GO" id="GO:0006139">
    <property type="term" value="P:nucleobase-containing compound metabolic process"/>
    <property type="evidence" value="ECO:0007669"/>
    <property type="project" value="InterPro"/>
</dbReference>
<dbReference type="InterPro" id="IPR000850">
    <property type="entry name" value="Adenylat/UMP-CMP_kin"/>
</dbReference>
<dbReference type="InterPro" id="IPR033690">
    <property type="entry name" value="Adenylat_kinase_CS"/>
</dbReference>
<keyword evidence="5" id="KW-0732">Signal</keyword>